<reference evidence="1 2" key="1">
    <citation type="submission" date="2022-10" db="EMBL/GenBank/DDBJ databases">
        <title>The complete genomes of actinobacterial strains from the NBC collection.</title>
        <authorList>
            <person name="Joergensen T.S."/>
            <person name="Alvarez Arevalo M."/>
            <person name="Sterndorff E.B."/>
            <person name="Faurdal D."/>
            <person name="Vuksanovic O."/>
            <person name="Mourched A.-S."/>
            <person name="Charusanti P."/>
            <person name="Shaw S."/>
            <person name="Blin K."/>
            <person name="Weber T."/>
        </authorList>
    </citation>
    <scope>NUCLEOTIDE SEQUENCE [LARGE SCALE GENOMIC DNA]</scope>
    <source>
        <strain evidence="1 2">NBC_01247</strain>
    </source>
</reference>
<sequence length="427" mass="45812">MPQDEPAAALDRISASIRLRSDPAAVARLVRELLPGVSPAEAARLEGAGRRTWAVAPPAAAPAGAGRQLAVAAVLFGAVGEAAAAGGSEQVAQAVRLGGREIGRPPGATDFRDGRLNREARAAAGLGGLSKRQYNKRFRLLRRLEAKQEVLALAERERRAVALAETGLLSLLDATRPTGDLATACLIAFQTARRRCDPAPTGWLGRRAGHRVTELLLARSAASPSTDWWALAHVHPVREVVTRLTEHQRGLLAGRWSAGLRETAALLERAYGRCSIEPTAMFARPGDDAYAWNLAAKAWNAARAQYLAVLEALGAQAVLDRVCPGQVAWLDVIEPESWRRWVGDRGFREIEVWAGLPLPWRVLAGAEDCPAELVERVCRRHGVDPVKTGWTTGRARWAAPAGPLTAAFVDGVAEADPVLARVLRARA</sequence>
<proteinExistence type="predicted"/>
<keyword evidence="2" id="KW-1185">Reference proteome</keyword>
<dbReference type="Proteomes" id="UP001432014">
    <property type="component" value="Chromosome"/>
</dbReference>
<dbReference type="EMBL" id="CP108482">
    <property type="protein sequence ID" value="WUS59476.1"/>
    <property type="molecule type" value="Genomic_DNA"/>
</dbReference>
<dbReference type="RefSeq" id="WP_329494423.1">
    <property type="nucleotide sequence ID" value="NZ_CP108460.1"/>
</dbReference>
<protein>
    <submittedName>
        <fullName evidence="1">Uncharacterized protein</fullName>
    </submittedName>
</protein>
<gene>
    <name evidence="1" type="ORF">OG469_30605</name>
</gene>
<name>A0ABZ1WF33_9ACTN</name>
<organism evidence="1 2">
    <name type="scientific">Kitasatospora herbaricolor</name>
    <dbReference type="NCBI Taxonomy" id="68217"/>
    <lineage>
        <taxon>Bacteria</taxon>
        <taxon>Bacillati</taxon>
        <taxon>Actinomycetota</taxon>
        <taxon>Actinomycetes</taxon>
        <taxon>Kitasatosporales</taxon>
        <taxon>Streptomycetaceae</taxon>
        <taxon>Kitasatospora</taxon>
    </lineage>
</organism>
<evidence type="ECO:0000313" key="1">
    <source>
        <dbReference type="EMBL" id="WUS59476.1"/>
    </source>
</evidence>
<evidence type="ECO:0000313" key="2">
    <source>
        <dbReference type="Proteomes" id="UP001432014"/>
    </source>
</evidence>
<accession>A0ABZ1WF33</accession>